<evidence type="ECO:0000256" key="2">
    <source>
        <dbReference type="ARBA" id="ARBA00022490"/>
    </source>
</evidence>
<dbReference type="Pfam" id="PF14560">
    <property type="entry name" value="Ubiquitin_2"/>
    <property type="match status" value="2"/>
</dbReference>
<dbReference type="Gene3D" id="2.30.30.190">
    <property type="entry name" value="CAP Gly-rich-like domain"/>
    <property type="match status" value="1"/>
</dbReference>
<evidence type="ECO:0000259" key="5">
    <source>
        <dbReference type="PROSITE" id="PS50245"/>
    </source>
</evidence>
<dbReference type="SUPFAM" id="SSF54236">
    <property type="entry name" value="Ubiquitin-like"/>
    <property type="match status" value="1"/>
</dbReference>
<dbReference type="GO" id="GO:0051010">
    <property type="term" value="F:microtubule plus-end binding"/>
    <property type="evidence" value="ECO:0007669"/>
    <property type="project" value="TreeGrafter"/>
</dbReference>
<dbReference type="AlphaFoldDB" id="A0A316W5W3"/>
<dbReference type="SMART" id="SM01052">
    <property type="entry name" value="CAP_GLY"/>
    <property type="match status" value="1"/>
</dbReference>
<dbReference type="GO" id="GO:0031122">
    <property type="term" value="P:cytoplasmic microtubule organization"/>
    <property type="evidence" value="ECO:0007669"/>
    <property type="project" value="TreeGrafter"/>
</dbReference>
<dbReference type="Pfam" id="PF01302">
    <property type="entry name" value="CAP_GLY"/>
    <property type="match status" value="1"/>
</dbReference>
<keyword evidence="3" id="KW-0143">Chaperone</keyword>
<dbReference type="InParanoid" id="A0A316W5W3"/>
<evidence type="ECO:0000256" key="4">
    <source>
        <dbReference type="ARBA" id="ARBA00025779"/>
    </source>
</evidence>
<dbReference type="Proteomes" id="UP000245783">
    <property type="component" value="Unassembled WGS sequence"/>
</dbReference>
<accession>A0A316W5W3</accession>
<dbReference type="InterPro" id="IPR029071">
    <property type="entry name" value="Ubiquitin-like_domsf"/>
</dbReference>
<dbReference type="GO" id="GO:0035371">
    <property type="term" value="C:microtubule plus-end"/>
    <property type="evidence" value="ECO:0007669"/>
    <property type="project" value="TreeGrafter"/>
</dbReference>
<comment type="subcellular location">
    <subcellularLocation>
        <location evidence="1">Cytoplasm</location>
    </subcellularLocation>
</comment>
<organism evidence="6 7">
    <name type="scientific">Ceraceosorus guamensis</name>
    <dbReference type="NCBI Taxonomy" id="1522189"/>
    <lineage>
        <taxon>Eukaryota</taxon>
        <taxon>Fungi</taxon>
        <taxon>Dikarya</taxon>
        <taxon>Basidiomycota</taxon>
        <taxon>Ustilaginomycotina</taxon>
        <taxon>Exobasidiomycetes</taxon>
        <taxon>Ceraceosorales</taxon>
        <taxon>Ceraceosoraceae</taxon>
        <taxon>Ceraceosorus</taxon>
    </lineage>
</organism>
<dbReference type="FunFam" id="2.30.30.190:FF:000013">
    <property type="entry name" value="Tubulin-folding cofactor B"/>
    <property type="match status" value="1"/>
</dbReference>
<dbReference type="GO" id="GO:0005829">
    <property type="term" value="C:cytosol"/>
    <property type="evidence" value="ECO:0007669"/>
    <property type="project" value="UniProtKB-ARBA"/>
</dbReference>
<dbReference type="STRING" id="1522189.A0A316W5W3"/>
<dbReference type="InterPro" id="IPR000938">
    <property type="entry name" value="CAP-Gly_domain"/>
</dbReference>
<keyword evidence="7" id="KW-1185">Reference proteome</keyword>
<dbReference type="GO" id="GO:0005634">
    <property type="term" value="C:nucleus"/>
    <property type="evidence" value="ECO:0007669"/>
    <property type="project" value="TreeGrafter"/>
</dbReference>
<keyword evidence="2" id="KW-0963">Cytoplasm</keyword>
<dbReference type="PANTHER" id="PTHR18916">
    <property type="entry name" value="DYNACTIN 1-RELATED MICROTUBULE-BINDING"/>
    <property type="match status" value="1"/>
</dbReference>
<dbReference type="GO" id="GO:0005938">
    <property type="term" value="C:cell cortex"/>
    <property type="evidence" value="ECO:0007669"/>
    <property type="project" value="TreeGrafter"/>
</dbReference>
<dbReference type="EMBL" id="KZ819355">
    <property type="protein sequence ID" value="PWN45350.1"/>
    <property type="molecule type" value="Genomic_DNA"/>
</dbReference>
<dbReference type="GeneID" id="37034786"/>
<evidence type="ECO:0000256" key="1">
    <source>
        <dbReference type="ARBA" id="ARBA00004496"/>
    </source>
</evidence>
<dbReference type="SUPFAM" id="SSF74924">
    <property type="entry name" value="Cap-Gly domain"/>
    <property type="match status" value="1"/>
</dbReference>
<name>A0A316W5W3_9BASI</name>
<evidence type="ECO:0000256" key="3">
    <source>
        <dbReference type="ARBA" id="ARBA00023186"/>
    </source>
</evidence>
<evidence type="ECO:0000313" key="7">
    <source>
        <dbReference type="Proteomes" id="UP000245783"/>
    </source>
</evidence>
<dbReference type="InterPro" id="IPR036859">
    <property type="entry name" value="CAP-Gly_dom_sf"/>
</dbReference>
<proteinExistence type="inferred from homology"/>
<dbReference type="FunCoup" id="A0A316W5W3">
    <property type="interactions" value="334"/>
</dbReference>
<reference evidence="6 7" key="1">
    <citation type="journal article" date="2018" name="Mol. Biol. Evol.">
        <title>Broad Genomic Sampling Reveals a Smut Pathogenic Ancestry of the Fungal Clade Ustilaginomycotina.</title>
        <authorList>
            <person name="Kijpornyongpan T."/>
            <person name="Mondo S.J."/>
            <person name="Barry K."/>
            <person name="Sandor L."/>
            <person name="Lee J."/>
            <person name="Lipzen A."/>
            <person name="Pangilinan J."/>
            <person name="LaButti K."/>
            <person name="Hainaut M."/>
            <person name="Henrissat B."/>
            <person name="Grigoriev I.V."/>
            <person name="Spatafora J.W."/>
            <person name="Aime M.C."/>
        </authorList>
    </citation>
    <scope>NUCLEOTIDE SEQUENCE [LARGE SCALE GENOMIC DNA]</scope>
    <source>
        <strain evidence="6 7">MCA 4658</strain>
    </source>
</reference>
<gene>
    <name evidence="6" type="ORF">IE81DRAFT_320084</name>
</gene>
<dbReference type="RefSeq" id="XP_025372510.1">
    <property type="nucleotide sequence ID" value="XM_025512916.1"/>
</dbReference>
<dbReference type="Gene3D" id="3.10.20.90">
    <property type="entry name" value="Phosphatidylinositol 3-kinase Catalytic Subunit, Chain A, domain 1"/>
    <property type="match status" value="1"/>
</dbReference>
<dbReference type="PROSITE" id="PS00845">
    <property type="entry name" value="CAP_GLY_1"/>
    <property type="match status" value="1"/>
</dbReference>
<sequence>MSTVNLFLHVPSASILSERRLPSDVPLDALRIRLEQISGIPPSCQSLSLHRSRTDESPISSDTLIIRLPEYGAQEAAAAAAAAASSEAEASLEKFGARDGMGLKVEDVRPYAVAARFHNESLEGVDKFEMDDETYKARQDSVLAFKQRNKLGRFDPSKAQTQTNADASRADLAALSSDLRVGARCQVQLGSRARRGSIRYVGKTQFASGIWIGLQYDEPVGKNDGSVQGERYFDCKALFGGFVRPEKVQVGDFPEEDIEAELQDEEEM</sequence>
<protein>
    <recommendedName>
        <fullName evidence="5">CAP-Gly domain-containing protein</fullName>
    </recommendedName>
</protein>
<evidence type="ECO:0000313" key="6">
    <source>
        <dbReference type="EMBL" id="PWN45350.1"/>
    </source>
</evidence>
<dbReference type="OrthoDB" id="5295208at2759"/>
<dbReference type="PROSITE" id="PS50245">
    <property type="entry name" value="CAP_GLY_2"/>
    <property type="match status" value="1"/>
</dbReference>
<dbReference type="PANTHER" id="PTHR18916:SF85">
    <property type="entry name" value="TUBULIN-FOLDING COFACTOR B"/>
    <property type="match status" value="1"/>
</dbReference>
<dbReference type="InterPro" id="IPR000626">
    <property type="entry name" value="Ubiquitin-like_dom"/>
</dbReference>
<comment type="similarity">
    <text evidence="4">Belongs to the TBCB family.</text>
</comment>
<feature type="domain" description="CAP-Gly" evidence="5">
    <location>
        <begin position="202"/>
        <end position="244"/>
    </location>
</feature>